<dbReference type="Gene3D" id="3.40.50.10490">
    <property type="entry name" value="Glucose-6-phosphate isomerase like protein, domain 1"/>
    <property type="match status" value="1"/>
</dbReference>
<evidence type="ECO:0000313" key="6">
    <source>
        <dbReference type="EMBL" id="KKX99878.1"/>
    </source>
</evidence>
<sequence>MNIICEIQQNYNNFSDKEKDIADYILNQSDMIKNINITELAKLIGTSGSTITRFSKKIGCDSFVDMKMKINSSTSDNEAADSDNIFSNVYLHYNEVIERTNSLIDKSSIFNIVEEIKNANKIYLYGVGSSGLTATEMMQRLIRMGFNIHCISDSHMMIINSSIACPGDLVLGLSISGETKEVVNALKVSKKNGAKTACITSFDKSSITEFSDIILKVYNTRFTGMHKFINSQFSTMYLLDLISTVLLEDQKLEEKMQITIDAIINS</sequence>
<keyword evidence="7" id="KW-1185">Reference proteome</keyword>
<dbReference type="InterPro" id="IPR000281">
    <property type="entry name" value="HTH_RpiR"/>
</dbReference>
<evidence type="ECO:0000313" key="7">
    <source>
        <dbReference type="Proteomes" id="UP000034407"/>
    </source>
</evidence>
<organism evidence="6 7">
    <name type="scientific">Paraclostridium benzoelyticum</name>
    <dbReference type="NCBI Taxonomy" id="1629550"/>
    <lineage>
        <taxon>Bacteria</taxon>
        <taxon>Bacillati</taxon>
        <taxon>Bacillota</taxon>
        <taxon>Clostridia</taxon>
        <taxon>Peptostreptococcales</taxon>
        <taxon>Peptostreptococcaceae</taxon>
        <taxon>Paraclostridium</taxon>
    </lineage>
</organism>
<dbReference type="RefSeq" id="WP_046824410.1">
    <property type="nucleotide sequence ID" value="NZ_LBBT01000360.1"/>
</dbReference>
<protein>
    <submittedName>
        <fullName evidence="6">RpiR family transcriptional regulator</fullName>
    </submittedName>
</protein>
<keyword evidence="2" id="KW-0238">DNA-binding</keyword>
<dbReference type="GO" id="GO:0097367">
    <property type="term" value="F:carbohydrate derivative binding"/>
    <property type="evidence" value="ECO:0007669"/>
    <property type="project" value="InterPro"/>
</dbReference>
<proteinExistence type="predicted"/>
<dbReference type="PANTHER" id="PTHR30514:SF21">
    <property type="entry name" value="RPIR-FAMILY TRANSCRIPTIONAL REGULATOR"/>
    <property type="match status" value="1"/>
</dbReference>
<dbReference type="OrthoDB" id="9762536at2"/>
<comment type="caution">
    <text evidence="6">The sequence shown here is derived from an EMBL/GenBank/DDBJ whole genome shotgun (WGS) entry which is preliminary data.</text>
</comment>
<dbReference type="GO" id="GO:0003700">
    <property type="term" value="F:DNA-binding transcription factor activity"/>
    <property type="evidence" value="ECO:0007669"/>
    <property type="project" value="InterPro"/>
</dbReference>
<dbReference type="Pfam" id="PF01418">
    <property type="entry name" value="HTH_6"/>
    <property type="match status" value="1"/>
</dbReference>
<dbReference type="Gene3D" id="1.10.10.10">
    <property type="entry name" value="Winged helix-like DNA-binding domain superfamily/Winged helix DNA-binding domain"/>
    <property type="match status" value="1"/>
</dbReference>
<dbReference type="Proteomes" id="UP000034407">
    <property type="component" value="Unassembled WGS sequence"/>
</dbReference>
<name>A0A0M3DEH4_9FIRM</name>
<dbReference type="PROSITE" id="PS51071">
    <property type="entry name" value="HTH_RPIR"/>
    <property type="match status" value="1"/>
</dbReference>
<dbReference type="InterPro" id="IPR047640">
    <property type="entry name" value="RpiR-like"/>
</dbReference>
<evidence type="ECO:0000256" key="2">
    <source>
        <dbReference type="ARBA" id="ARBA00023125"/>
    </source>
</evidence>
<dbReference type="AlphaFoldDB" id="A0A0M3DEH4"/>
<dbReference type="SUPFAM" id="SSF53697">
    <property type="entry name" value="SIS domain"/>
    <property type="match status" value="1"/>
</dbReference>
<dbReference type="PROSITE" id="PS51464">
    <property type="entry name" value="SIS"/>
    <property type="match status" value="1"/>
</dbReference>
<dbReference type="GO" id="GO:1901135">
    <property type="term" value="P:carbohydrate derivative metabolic process"/>
    <property type="evidence" value="ECO:0007669"/>
    <property type="project" value="InterPro"/>
</dbReference>
<gene>
    <name evidence="6" type="ORF">VN21_17560</name>
</gene>
<dbReference type="InterPro" id="IPR009057">
    <property type="entry name" value="Homeodomain-like_sf"/>
</dbReference>
<feature type="domain" description="SIS" evidence="5">
    <location>
        <begin position="112"/>
        <end position="252"/>
    </location>
</feature>
<evidence type="ECO:0000259" key="5">
    <source>
        <dbReference type="PROSITE" id="PS51464"/>
    </source>
</evidence>
<feature type="domain" description="HTH rpiR-type" evidence="4">
    <location>
        <begin position="1"/>
        <end position="77"/>
    </location>
</feature>
<keyword evidence="1" id="KW-0805">Transcription regulation</keyword>
<evidence type="ECO:0000259" key="4">
    <source>
        <dbReference type="PROSITE" id="PS51071"/>
    </source>
</evidence>
<reference evidence="6 7" key="1">
    <citation type="submission" date="2015-04" db="EMBL/GenBank/DDBJ databases">
        <title>Microcin producing Clostridium sp. JC272T.</title>
        <authorList>
            <person name="Jyothsna T."/>
            <person name="Sasikala C."/>
            <person name="Ramana C."/>
        </authorList>
    </citation>
    <scope>NUCLEOTIDE SEQUENCE [LARGE SCALE GENOMIC DNA]</scope>
    <source>
        <strain evidence="6 7">JC272</strain>
    </source>
</reference>
<dbReference type="InterPro" id="IPR036388">
    <property type="entry name" value="WH-like_DNA-bd_sf"/>
</dbReference>
<dbReference type="EMBL" id="LBBT01000360">
    <property type="protein sequence ID" value="KKX99878.1"/>
    <property type="molecule type" value="Genomic_DNA"/>
</dbReference>
<keyword evidence="3" id="KW-0804">Transcription</keyword>
<dbReference type="PANTHER" id="PTHR30514">
    <property type="entry name" value="GLUCOKINASE"/>
    <property type="match status" value="1"/>
</dbReference>
<dbReference type="SUPFAM" id="SSF46689">
    <property type="entry name" value="Homeodomain-like"/>
    <property type="match status" value="1"/>
</dbReference>
<accession>A0A0M3DEH4</accession>
<dbReference type="GO" id="GO:0003677">
    <property type="term" value="F:DNA binding"/>
    <property type="evidence" value="ECO:0007669"/>
    <property type="project" value="UniProtKB-KW"/>
</dbReference>
<dbReference type="Pfam" id="PF01380">
    <property type="entry name" value="SIS"/>
    <property type="match status" value="1"/>
</dbReference>
<dbReference type="InterPro" id="IPR046348">
    <property type="entry name" value="SIS_dom_sf"/>
</dbReference>
<dbReference type="PATRIC" id="fig|1629550.3.peg.3047"/>
<dbReference type="InterPro" id="IPR001347">
    <property type="entry name" value="SIS_dom"/>
</dbReference>
<dbReference type="InterPro" id="IPR035472">
    <property type="entry name" value="RpiR-like_SIS"/>
</dbReference>
<dbReference type="CDD" id="cd05013">
    <property type="entry name" value="SIS_RpiR"/>
    <property type="match status" value="1"/>
</dbReference>
<evidence type="ECO:0000256" key="1">
    <source>
        <dbReference type="ARBA" id="ARBA00023015"/>
    </source>
</evidence>
<evidence type="ECO:0000256" key="3">
    <source>
        <dbReference type="ARBA" id="ARBA00023163"/>
    </source>
</evidence>